<reference evidence="1 2" key="1">
    <citation type="submission" date="2021-03" db="EMBL/GenBank/DDBJ databases">
        <title>Sequencing the genomes of 1000 actinobacteria strains.</title>
        <authorList>
            <person name="Klenk H.-P."/>
        </authorList>
    </citation>
    <scope>NUCLEOTIDE SEQUENCE [LARGE SCALE GENOMIC DNA]</scope>
    <source>
        <strain evidence="1 2">DSM 46713</strain>
    </source>
</reference>
<dbReference type="Proteomes" id="UP000694460">
    <property type="component" value="Unassembled WGS sequence"/>
</dbReference>
<gene>
    <name evidence="1" type="ORF">JOF57_002430</name>
</gene>
<comment type="caution">
    <text evidence="1">The sequence shown here is derived from an EMBL/GenBank/DDBJ whole genome shotgun (WGS) entry which is preliminary data.</text>
</comment>
<name>A0ABS4ZSL3_9MYCO</name>
<sequence length="85" mass="9670">MTDSDMRNRVSVAPDADAFLRPKDVEKHFPITANHLAQLRHQKRGPRYIRQGHLIAYRAGDVYDWLMSGLVEPGDSRPRSRAVSA</sequence>
<keyword evidence="2" id="KW-1185">Reference proteome</keyword>
<evidence type="ECO:0008006" key="3">
    <source>
        <dbReference type="Google" id="ProtNLM"/>
    </source>
</evidence>
<organism evidence="1 2">
    <name type="scientific">Mycolicibacterium lutetiense</name>
    <dbReference type="NCBI Taxonomy" id="1641992"/>
    <lineage>
        <taxon>Bacteria</taxon>
        <taxon>Bacillati</taxon>
        <taxon>Actinomycetota</taxon>
        <taxon>Actinomycetes</taxon>
        <taxon>Mycobacteriales</taxon>
        <taxon>Mycobacteriaceae</taxon>
        <taxon>Mycolicibacterium</taxon>
    </lineage>
</organism>
<dbReference type="EMBL" id="JAGIOP010000002">
    <property type="protein sequence ID" value="MBP2452517.1"/>
    <property type="molecule type" value="Genomic_DNA"/>
</dbReference>
<evidence type="ECO:0000313" key="2">
    <source>
        <dbReference type="Proteomes" id="UP000694460"/>
    </source>
</evidence>
<accession>A0ABS4ZSL3</accession>
<protein>
    <recommendedName>
        <fullName evidence="3">Helix-turn-helix domain-containing protein</fullName>
    </recommendedName>
</protein>
<proteinExistence type="predicted"/>
<dbReference type="RefSeq" id="WP_234938113.1">
    <property type="nucleotide sequence ID" value="NZ_JAGIOP010000002.1"/>
</dbReference>
<evidence type="ECO:0000313" key="1">
    <source>
        <dbReference type="EMBL" id="MBP2452517.1"/>
    </source>
</evidence>